<organism evidence="1 2">
    <name type="scientific">Abiotrophia defectiva ATCC 49176</name>
    <dbReference type="NCBI Taxonomy" id="592010"/>
    <lineage>
        <taxon>Bacteria</taxon>
        <taxon>Bacillati</taxon>
        <taxon>Bacillota</taxon>
        <taxon>Bacilli</taxon>
        <taxon>Lactobacillales</taxon>
        <taxon>Aerococcaceae</taxon>
        <taxon>Abiotrophia</taxon>
    </lineage>
</organism>
<evidence type="ECO:0000313" key="2">
    <source>
        <dbReference type="Proteomes" id="UP000019050"/>
    </source>
</evidence>
<gene>
    <name evidence="1" type="ORF">GCWU000182_001681</name>
</gene>
<evidence type="ECO:0000313" key="1">
    <source>
        <dbReference type="EMBL" id="ESK64949.1"/>
    </source>
</evidence>
<protein>
    <submittedName>
        <fullName evidence="1">Uncharacterized protein</fullName>
    </submittedName>
</protein>
<accession>W1Q4Y7</accession>
<reference evidence="1" key="1">
    <citation type="submission" date="2013-06" db="EMBL/GenBank/DDBJ databases">
        <authorList>
            <person name="Weinstock G."/>
            <person name="Sodergren E."/>
            <person name="Clifton S."/>
            <person name="Fulton L."/>
            <person name="Fulton B."/>
            <person name="Courtney L."/>
            <person name="Fronick C."/>
            <person name="Harrison M."/>
            <person name="Strong C."/>
            <person name="Farmer C."/>
            <person name="Delahaunty K."/>
            <person name="Markovic C."/>
            <person name="Hall O."/>
            <person name="Minx P."/>
            <person name="Tomlinson C."/>
            <person name="Mitreva M."/>
            <person name="Nelson J."/>
            <person name="Hou S."/>
            <person name="Wollam A."/>
            <person name="Pepin K.H."/>
            <person name="Johnson M."/>
            <person name="Bhonagiri V."/>
            <person name="Nash W.E."/>
            <person name="Warren W."/>
            <person name="Chinwalla A."/>
            <person name="Mardis E.R."/>
            <person name="Wilson R.K."/>
        </authorList>
    </citation>
    <scope>NUCLEOTIDE SEQUENCE [LARGE SCALE GENOMIC DNA]</scope>
    <source>
        <strain evidence="1">ATCC 49176</strain>
    </source>
</reference>
<dbReference type="EMBL" id="ACIN03000015">
    <property type="protein sequence ID" value="ESK64949.1"/>
    <property type="molecule type" value="Genomic_DNA"/>
</dbReference>
<name>W1Q4Y7_ABIDE</name>
<dbReference type="HOGENOM" id="CLU_3148180_0_0_9"/>
<dbReference type="AlphaFoldDB" id="W1Q4Y7"/>
<proteinExistence type="predicted"/>
<sequence>MRKTSDFSKIGLSEMIKTETEVLYIMATYENQKAWRDIQEFLPAQLKK</sequence>
<keyword evidence="2" id="KW-1185">Reference proteome</keyword>
<dbReference type="Proteomes" id="UP000019050">
    <property type="component" value="Unassembled WGS sequence"/>
</dbReference>
<comment type="caution">
    <text evidence="1">The sequence shown here is derived from an EMBL/GenBank/DDBJ whole genome shotgun (WGS) entry which is preliminary data.</text>
</comment>
<dbReference type="STRING" id="592010.GCWU000182_001681"/>